<dbReference type="GO" id="GO:0005743">
    <property type="term" value="C:mitochondrial inner membrane"/>
    <property type="evidence" value="ECO:0007669"/>
    <property type="project" value="UniProtKB-SubCell"/>
</dbReference>
<reference evidence="14" key="2">
    <citation type="submission" date="2015-06" db="UniProtKB">
        <authorList>
            <consortium name="EnsemblMetazoa"/>
        </authorList>
    </citation>
    <scope>IDENTIFICATION</scope>
</reference>
<keyword evidence="10 12" id="KW-0472">Membrane</keyword>
<organism evidence="14 15">
    <name type="scientific">Tetranychus urticae</name>
    <name type="common">Two-spotted spider mite</name>
    <dbReference type="NCBI Taxonomy" id="32264"/>
    <lineage>
        <taxon>Eukaryota</taxon>
        <taxon>Metazoa</taxon>
        <taxon>Ecdysozoa</taxon>
        <taxon>Arthropoda</taxon>
        <taxon>Chelicerata</taxon>
        <taxon>Arachnida</taxon>
        <taxon>Acari</taxon>
        <taxon>Acariformes</taxon>
        <taxon>Trombidiformes</taxon>
        <taxon>Prostigmata</taxon>
        <taxon>Eleutherengona</taxon>
        <taxon>Raphignathae</taxon>
        <taxon>Tetranychoidea</taxon>
        <taxon>Tetranychidae</taxon>
        <taxon>Tetranychus</taxon>
    </lineage>
</organism>
<protein>
    <submittedName>
        <fullName evidence="14">Uncharacterized protein</fullName>
    </submittedName>
</protein>
<dbReference type="InterPro" id="IPR023395">
    <property type="entry name" value="MCP_dom_sf"/>
</dbReference>
<comment type="subunit">
    <text evidence="11">Homodimer (via N-terminus).</text>
</comment>
<dbReference type="GO" id="GO:0015183">
    <property type="term" value="F:L-aspartate transmembrane transporter activity"/>
    <property type="evidence" value="ECO:0007669"/>
    <property type="project" value="TreeGrafter"/>
</dbReference>
<dbReference type="STRING" id="32264.T1L406"/>
<dbReference type="PRINTS" id="PR00926">
    <property type="entry name" value="MITOCARRIER"/>
</dbReference>
<dbReference type="EnsemblMetazoa" id="tetur37g00350.1">
    <property type="protein sequence ID" value="tetur37g00350.1"/>
    <property type="gene ID" value="tetur37g00350"/>
</dbReference>
<evidence type="ECO:0000313" key="14">
    <source>
        <dbReference type="EnsemblMetazoa" id="tetur37g00350.1"/>
    </source>
</evidence>
<dbReference type="InterPro" id="IPR018108">
    <property type="entry name" value="MCP_transmembrane"/>
</dbReference>
<dbReference type="OrthoDB" id="6412801at2759"/>
<reference evidence="15" key="1">
    <citation type="submission" date="2011-08" db="EMBL/GenBank/DDBJ databases">
        <authorList>
            <person name="Rombauts S."/>
        </authorList>
    </citation>
    <scope>NUCLEOTIDE SEQUENCE</scope>
    <source>
        <strain evidence="15">London</strain>
    </source>
</reference>
<dbReference type="Pfam" id="PF00153">
    <property type="entry name" value="Mito_carr"/>
    <property type="match status" value="3"/>
</dbReference>
<comment type="similarity">
    <text evidence="2 13">Belongs to the mitochondrial carrier (TC 2.A.29) family.</text>
</comment>
<dbReference type="GO" id="GO:0043490">
    <property type="term" value="P:malate-aspartate shuttle"/>
    <property type="evidence" value="ECO:0007669"/>
    <property type="project" value="TreeGrafter"/>
</dbReference>
<proteinExistence type="inferred from homology"/>
<feature type="repeat" description="Solcar" evidence="12">
    <location>
        <begin position="221"/>
        <end position="309"/>
    </location>
</feature>
<dbReference type="AlphaFoldDB" id="T1L406"/>
<evidence type="ECO:0000256" key="9">
    <source>
        <dbReference type="ARBA" id="ARBA00023128"/>
    </source>
</evidence>
<evidence type="ECO:0000256" key="5">
    <source>
        <dbReference type="ARBA" id="ARBA00022737"/>
    </source>
</evidence>
<evidence type="ECO:0000256" key="12">
    <source>
        <dbReference type="PROSITE-ProRule" id="PRU00282"/>
    </source>
</evidence>
<dbReference type="Gene3D" id="1.50.40.10">
    <property type="entry name" value="Mitochondrial carrier domain"/>
    <property type="match status" value="1"/>
</dbReference>
<keyword evidence="9" id="KW-0496">Mitochondrion</keyword>
<dbReference type="HOGENOM" id="CLU_015166_3_4_1"/>
<keyword evidence="6" id="KW-0999">Mitochondrion inner membrane</keyword>
<evidence type="ECO:0000256" key="11">
    <source>
        <dbReference type="ARBA" id="ARBA00038674"/>
    </source>
</evidence>
<evidence type="ECO:0000256" key="3">
    <source>
        <dbReference type="ARBA" id="ARBA00022448"/>
    </source>
</evidence>
<dbReference type="SUPFAM" id="SSF103506">
    <property type="entry name" value="Mitochondrial carrier"/>
    <property type="match status" value="1"/>
</dbReference>
<keyword evidence="15" id="KW-1185">Reference proteome</keyword>
<comment type="subcellular location">
    <subcellularLocation>
        <location evidence="1">Mitochondrion inner membrane</location>
        <topology evidence="1">Multi-pass membrane protein</topology>
    </subcellularLocation>
</comment>
<dbReference type="PROSITE" id="PS50920">
    <property type="entry name" value="SOLCAR"/>
    <property type="match status" value="3"/>
</dbReference>
<sequence>MIEVSENTSNSGDAGAYSEQRSILLQVAESTYRFVLGSIAGAAGATVVYPIDLVKTRMQNQRTGLKGKVADVMYKNSFDCFRKVITREGIFGLYRGLAPQLVGVCPEKAIKLTVNDFVRDRLTEHTGKITLQSEIFAGCCAGASQVMFTNPLEIVKIRLQTAGEVSTNNKLGAGAVIRELGLRNLYKGASACFLRDIPFSGIYFPVYAHCKLHFAGENGHNSPGSLLVSAVIAGVPAAYLVTPADVIKTRLQVSARSGQTTYSGLLDATQKIMREEGFTAFWKGGIARVFRSAPQFGFTLLTYEILQRFFYVDFSGRRPNDKQAKASIQANNESVALPLGVAKY</sequence>
<dbReference type="PANTHER" id="PTHR45678">
    <property type="entry name" value="MITOCHONDRIAL 2-OXODICARBOXYLATE CARRIER 1-RELATED"/>
    <property type="match status" value="1"/>
</dbReference>
<dbReference type="PANTHER" id="PTHR45678:SF9">
    <property type="entry name" value="CALCIUM-BINDING MITOCHONDRIAL CARRIER PROTEIN ARALAR1"/>
    <property type="match status" value="1"/>
</dbReference>
<dbReference type="eggNOG" id="KOG0751">
    <property type="taxonomic scope" value="Eukaryota"/>
</dbReference>
<keyword evidence="5" id="KW-0677">Repeat</keyword>
<feature type="repeat" description="Solcar" evidence="12">
    <location>
        <begin position="28"/>
        <end position="121"/>
    </location>
</feature>
<dbReference type="Proteomes" id="UP000015104">
    <property type="component" value="Unassembled WGS sequence"/>
</dbReference>
<evidence type="ECO:0000256" key="6">
    <source>
        <dbReference type="ARBA" id="ARBA00022792"/>
    </source>
</evidence>
<feature type="repeat" description="Solcar" evidence="12">
    <location>
        <begin position="129"/>
        <end position="213"/>
    </location>
</feature>
<evidence type="ECO:0000256" key="1">
    <source>
        <dbReference type="ARBA" id="ARBA00004448"/>
    </source>
</evidence>
<accession>T1L406</accession>
<keyword evidence="8" id="KW-1133">Transmembrane helix</keyword>
<evidence type="ECO:0000256" key="4">
    <source>
        <dbReference type="ARBA" id="ARBA00022692"/>
    </source>
</evidence>
<dbReference type="InterPro" id="IPR002067">
    <property type="entry name" value="MCP"/>
</dbReference>
<evidence type="ECO:0000256" key="13">
    <source>
        <dbReference type="RuleBase" id="RU000488"/>
    </source>
</evidence>
<dbReference type="FunFam" id="1.50.40.10:FF:000004">
    <property type="entry name" value="Calcium-binding mitochondrial carrier protein Aralar1"/>
    <property type="match status" value="1"/>
</dbReference>
<evidence type="ECO:0000313" key="15">
    <source>
        <dbReference type="Proteomes" id="UP000015104"/>
    </source>
</evidence>
<dbReference type="OMA" id="MESARPC"/>
<evidence type="ECO:0000256" key="10">
    <source>
        <dbReference type="ARBA" id="ARBA00023136"/>
    </source>
</evidence>
<keyword evidence="4 12" id="KW-0812">Transmembrane</keyword>
<evidence type="ECO:0000256" key="7">
    <source>
        <dbReference type="ARBA" id="ARBA00022837"/>
    </source>
</evidence>
<keyword evidence="7" id="KW-0106">Calcium</keyword>
<dbReference type="GO" id="GO:0005313">
    <property type="term" value="F:L-glutamate transmembrane transporter activity"/>
    <property type="evidence" value="ECO:0007669"/>
    <property type="project" value="TreeGrafter"/>
</dbReference>
<keyword evidence="3 13" id="KW-0813">Transport</keyword>
<dbReference type="EMBL" id="CAEY01001062">
    <property type="status" value="NOT_ANNOTATED_CDS"/>
    <property type="molecule type" value="Genomic_DNA"/>
</dbReference>
<evidence type="ECO:0000256" key="8">
    <source>
        <dbReference type="ARBA" id="ARBA00022989"/>
    </source>
</evidence>
<gene>
    <name evidence="14" type="primary">107370102</name>
</gene>
<evidence type="ECO:0000256" key="2">
    <source>
        <dbReference type="ARBA" id="ARBA00006375"/>
    </source>
</evidence>
<dbReference type="InterPro" id="IPR051028">
    <property type="entry name" value="Mito_Solute_Carrier"/>
</dbReference>
<name>T1L406_TETUR</name>